<reference evidence="2 3" key="1">
    <citation type="journal article" date="2010" name="Stand. Genomic Sci.">
        <title>Complete genome sequence of Haloterrigena turkmenica type strain (4k).</title>
        <authorList>
            <person name="Saunders E."/>
            <person name="Tindall B.J."/>
            <person name="Fahnrich R."/>
            <person name="Lapidus A."/>
            <person name="Copeland A."/>
            <person name="Del Rio T.G."/>
            <person name="Lucas S."/>
            <person name="Chen F."/>
            <person name="Tice H."/>
            <person name="Cheng J.F."/>
            <person name="Han C."/>
            <person name="Detter J.C."/>
            <person name="Bruce D."/>
            <person name="Goodwin L."/>
            <person name="Chain P."/>
            <person name="Pitluck S."/>
            <person name="Pati A."/>
            <person name="Ivanova N."/>
            <person name="Mavromatis K."/>
            <person name="Chen A."/>
            <person name="Palaniappan K."/>
            <person name="Land M."/>
            <person name="Hauser L."/>
            <person name="Chang Y.J."/>
            <person name="Jeffries C.D."/>
            <person name="Brettin T."/>
            <person name="Rohde M."/>
            <person name="Goker M."/>
            <person name="Bristow J."/>
            <person name="Eisen J.A."/>
            <person name="Markowitz V."/>
            <person name="Hugenholtz P."/>
            <person name="Klenk H.P."/>
            <person name="Kyrpides N.C."/>
        </authorList>
    </citation>
    <scope>NUCLEOTIDE SEQUENCE [LARGE SCALE GENOMIC DNA]</scope>
    <source>
        <strain evidence="3">ATCC 51198 / DSM 5511 / JCM 9101 / NCIMB 13204 / VKM B-1734 / 4k</strain>
    </source>
</reference>
<dbReference type="Proteomes" id="UP000001903">
    <property type="component" value="Plasmid pHTUR06"/>
</dbReference>
<keyword evidence="2" id="KW-0614">Plasmid</keyword>
<evidence type="ECO:0000313" key="2">
    <source>
        <dbReference type="EMBL" id="ADB63998.1"/>
    </source>
</evidence>
<gene>
    <name evidence="2" type="ordered locus">Htur_5270</name>
</gene>
<feature type="compositionally biased region" description="Basic and acidic residues" evidence="1">
    <location>
        <begin position="51"/>
        <end position="61"/>
    </location>
</feature>
<geneLocation type="plasmid" evidence="2 3">
    <name>pHTUR06</name>
</geneLocation>
<sequence>MYEALEAEAEAEEKSISEYIRSVLRERENTQPNTTEYVDRIRDLEERVDELEKRIPERNVAEPKSPTTSKTRKSDDEISAALEGFRPGRNAEERAARRESAHAALEWLRDQPDAVTAGDVKHALYDDHGIDGQTEQTWWTETARKAFRQAAENGYVEIDGRSYEWTGGREA</sequence>
<evidence type="ECO:0000256" key="1">
    <source>
        <dbReference type="SAM" id="MobiDB-lite"/>
    </source>
</evidence>
<accession>D2S3Q1</accession>
<feature type="region of interest" description="Disordered" evidence="1">
    <location>
        <begin position="51"/>
        <end position="79"/>
    </location>
</feature>
<protein>
    <submittedName>
        <fullName evidence="2">Uncharacterized protein</fullName>
    </submittedName>
</protein>
<name>D2S3Q1_HALTV</name>
<keyword evidence="3" id="KW-1185">Reference proteome</keyword>
<evidence type="ECO:0000313" key="3">
    <source>
        <dbReference type="Proteomes" id="UP000001903"/>
    </source>
</evidence>
<dbReference type="AlphaFoldDB" id="D2S3Q1"/>
<dbReference type="EMBL" id="CP001866">
    <property type="protein sequence ID" value="ADB63998.1"/>
    <property type="molecule type" value="Genomic_DNA"/>
</dbReference>
<organism evidence="2 3">
    <name type="scientific">Haloterrigena turkmenica (strain ATCC 51198 / DSM 5511 / JCM 9101 / NCIMB 13204 / VKM B-1734 / 4k)</name>
    <name type="common">Halococcus turkmenicus</name>
    <dbReference type="NCBI Taxonomy" id="543526"/>
    <lineage>
        <taxon>Archaea</taxon>
        <taxon>Methanobacteriati</taxon>
        <taxon>Methanobacteriota</taxon>
        <taxon>Stenosarchaea group</taxon>
        <taxon>Halobacteria</taxon>
        <taxon>Halobacteriales</taxon>
        <taxon>Natrialbaceae</taxon>
        <taxon>Haloterrigena</taxon>
    </lineage>
</organism>
<dbReference type="HOGENOM" id="CLU_1559443_0_0_2"/>
<dbReference type="KEGG" id="htu:Htur_5270"/>
<proteinExistence type="predicted"/>